<dbReference type="PROSITE" id="PS00678">
    <property type="entry name" value="WD_REPEATS_1"/>
    <property type="match status" value="4"/>
</dbReference>
<dbReference type="AlphaFoldDB" id="A0A1H8B2D8"/>
<feature type="repeat" description="WD" evidence="3">
    <location>
        <begin position="649"/>
        <end position="690"/>
    </location>
</feature>
<dbReference type="CDD" id="cd14014">
    <property type="entry name" value="STKc_PknB_like"/>
    <property type="match status" value="1"/>
</dbReference>
<feature type="coiled-coil region" evidence="4">
    <location>
        <begin position="396"/>
        <end position="426"/>
    </location>
</feature>
<feature type="repeat" description="WD" evidence="3">
    <location>
        <begin position="940"/>
        <end position="976"/>
    </location>
</feature>
<keyword evidence="4" id="KW-0175">Coiled coil</keyword>
<accession>A0A1H8B2D8</accession>
<dbReference type="Pfam" id="PF00400">
    <property type="entry name" value="WD40"/>
    <property type="match status" value="14"/>
</dbReference>
<organism evidence="7 8">
    <name type="scientific">Stigmatella aurantiaca</name>
    <dbReference type="NCBI Taxonomy" id="41"/>
    <lineage>
        <taxon>Bacteria</taxon>
        <taxon>Pseudomonadati</taxon>
        <taxon>Myxococcota</taxon>
        <taxon>Myxococcia</taxon>
        <taxon>Myxococcales</taxon>
        <taxon>Cystobacterineae</taxon>
        <taxon>Archangiaceae</taxon>
        <taxon>Stigmatella</taxon>
    </lineage>
</organism>
<evidence type="ECO:0000259" key="6">
    <source>
        <dbReference type="PROSITE" id="PS50011"/>
    </source>
</evidence>
<dbReference type="PRINTS" id="PR00320">
    <property type="entry name" value="GPROTEINBRPT"/>
</dbReference>
<dbReference type="InterPro" id="IPR000719">
    <property type="entry name" value="Prot_kinase_dom"/>
</dbReference>
<dbReference type="Proteomes" id="UP000182719">
    <property type="component" value="Unassembled WGS sequence"/>
</dbReference>
<dbReference type="InterPro" id="IPR008271">
    <property type="entry name" value="Ser/Thr_kinase_AS"/>
</dbReference>
<dbReference type="Gene3D" id="3.30.200.20">
    <property type="entry name" value="Phosphorylase Kinase, domain 1"/>
    <property type="match status" value="1"/>
</dbReference>
<dbReference type="InterPro" id="IPR011047">
    <property type="entry name" value="Quinoprotein_ADH-like_sf"/>
</dbReference>
<dbReference type="SUPFAM" id="SSF56112">
    <property type="entry name" value="Protein kinase-like (PK-like)"/>
    <property type="match status" value="1"/>
</dbReference>
<dbReference type="InterPro" id="IPR011009">
    <property type="entry name" value="Kinase-like_dom_sf"/>
</dbReference>
<dbReference type="SMART" id="SM00320">
    <property type="entry name" value="WD40"/>
    <property type="match status" value="15"/>
</dbReference>
<dbReference type="GO" id="GO:0004672">
    <property type="term" value="F:protein kinase activity"/>
    <property type="evidence" value="ECO:0007669"/>
    <property type="project" value="InterPro"/>
</dbReference>
<feature type="domain" description="Protein kinase" evidence="6">
    <location>
        <begin position="74"/>
        <end position="362"/>
    </location>
</feature>
<feature type="repeat" description="WD" evidence="3">
    <location>
        <begin position="899"/>
        <end position="940"/>
    </location>
</feature>
<feature type="repeat" description="WD" evidence="3">
    <location>
        <begin position="1105"/>
        <end position="1135"/>
    </location>
</feature>
<dbReference type="GO" id="GO:0005524">
    <property type="term" value="F:ATP binding"/>
    <property type="evidence" value="ECO:0007669"/>
    <property type="project" value="InterPro"/>
</dbReference>
<feature type="repeat" description="WD" evidence="3">
    <location>
        <begin position="981"/>
        <end position="1022"/>
    </location>
</feature>
<dbReference type="PANTHER" id="PTHR19848">
    <property type="entry name" value="WD40 REPEAT PROTEIN"/>
    <property type="match status" value="1"/>
</dbReference>
<feature type="region of interest" description="Disordered" evidence="5">
    <location>
        <begin position="23"/>
        <end position="62"/>
    </location>
</feature>
<feature type="repeat" description="WD" evidence="3">
    <location>
        <begin position="731"/>
        <end position="763"/>
    </location>
</feature>
<feature type="compositionally biased region" description="Low complexity" evidence="5">
    <location>
        <begin position="228"/>
        <end position="240"/>
    </location>
</feature>
<proteinExistence type="predicted"/>
<dbReference type="InterPro" id="IPR015943">
    <property type="entry name" value="WD40/YVTN_repeat-like_dom_sf"/>
</dbReference>
<keyword evidence="1 3" id="KW-0853">WD repeat</keyword>
<feature type="repeat" description="WD" evidence="3">
    <location>
        <begin position="867"/>
        <end position="898"/>
    </location>
</feature>
<dbReference type="SMART" id="SM00220">
    <property type="entry name" value="S_TKc"/>
    <property type="match status" value="1"/>
</dbReference>
<dbReference type="PROSITE" id="PS00108">
    <property type="entry name" value="PROTEIN_KINASE_ST"/>
    <property type="match status" value="1"/>
</dbReference>
<reference evidence="8" key="1">
    <citation type="submission" date="2016-10" db="EMBL/GenBank/DDBJ databases">
        <authorList>
            <person name="Varghese N."/>
            <person name="Submissions S."/>
        </authorList>
    </citation>
    <scope>NUCLEOTIDE SEQUENCE [LARGE SCALE GENOMIC DNA]</scope>
    <source>
        <strain evidence="8">DSM 17044</strain>
    </source>
</reference>
<keyword evidence="8" id="KW-1185">Reference proteome</keyword>
<feature type="compositionally biased region" description="Polar residues" evidence="5">
    <location>
        <begin position="241"/>
        <end position="250"/>
    </location>
</feature>
<feature type="repeat" description="WD" evidence="3">
    <location>
        <begin position="772"/>
        <end position="807"/>
    </location>
</feature>
<feature type="repeat" description="WD" evidence="3">
    <location>
        <begin position="565"/>
        <end position="607"/>
    </location>
</feature>
<dbReference type="SUPFAM" id="SSF50998">
    <property type="entry name" value="Quinoprotein alcohol dehydrogenase-like"/>
    <property type="match status" value="2"/>
</dbReference>
<evidence type="ECO:0000313" key="7">
    <source>
        <dbReference type="EMBL" id="SEM76449.1"/>
    </source>
</evidence>
<evidence type="ECO:0000256" key="4">
    <source>
        <dbReference type="SAM" id="Coils"/>
    </source>
</evidence>
<dbReference type="PROSITE" id="PS50294">
    <property type="entry name" value="WD_REPEATS_REGION"/>
    <property type="match status" value="10"/>
</dbReference>
<dbReference type="InterPro" id="IPR001680">
    <property type="entry name" value="WD40_rpt"/>
</dbReference>
<dbReference type="PROSITE" id="PS50082">
    <property type="entry name" value="WD_REPEATS_2"/>
    <property type="match status" value="13"/>
</dbReference>
<dbReference type="EMBL" id="FOAP01000022">
    <property type="protein sequence ID" value="SEM76449.1"/>
    <property type="molecule type" value="Genomic_DNA"/>
</dbReference>
<feature type="repeat" description="WD" evidence="3">
    <location>
        <begin position="699"/>
        <end position="731"/>
    </location>
</feature>
<dbReference type="Gene3D" id="2.130.10.10">
    <property type="entry name" value="YVTN repeat-like/Quinoprotein amine dehydrogenase"/>
    <property type="match status" value="4"/>
</dbReference>
<sequence length="1158" mass="124886">MLAASLPPLSRWGVADTAVPKRPLMSPAELPGNLPAAGREPSPLETAPTLPGRTSPSAVDLPTLPLPALEADRYTLHGELAHGGIGRIFRARDRRLDRPVAIKELLVPGQDTEARFIAEALVTARLQHPSIVPVYEAGRWPTGEPFFAMKLVAGRSLADLLAGKRTLQERLALLPHVLAVAEAIAYAHSERIIHRDLKPANVLVGDFGETVVIDWGLAKDLGREGAEPEAAPQAEPSPSQDGSLTRQGTVIGTPAYMPPEQAAARPVDERADVYALGAILYHLLAGAQPYDGGSSNQILDQVVKHPPPPLGQRQRGIPEDLLALVAKAMAREPAQRYATARELAEDLRRFQTGQIVGAHVYSLRERTLRFVRRYRSAVAVTGVALVVLASVGTVSVRRVIAERDRAERKQAEAEAARSDAERTRRLALERADELTLLHARAAVEKDPNETIAWLRSLSPQFTRWPAVRLLAAEAQARGLATVLRGHTQTLDDMAFTQDGQRLVSCSDDHTVRVWELARGESRVLTGHTDEVWRLELSPDHRFAVTASKDRTARRWELDTGQSQVFAGHTGPVDGIALTPDGRHLLTSNRGDDLLRRWNVATGTLERTFKTGMGPLGQLKISPDGRYVLVHSLRQPRAQLWDLKQGTSRTLEHGGPLRVIAFSPRGDTAVTGGEDQTLRLWNVRTGQARVLGEKLGVLWALAYAPDGKSLAAGTAEGHVRLWELATGQDRLLGQHEGRVNRLTFSPDGQHLASGSDDRTARVWEPRTGLSRTLHGHTSAVHLIAFTPDGRQLAVSGYDGTARLYALSTAAGRVLARAQAPLRTLAVSPEGRHLAAAGTDGSLRLIDASTGGTHLLEASGPEGARKAPLAFSPEGQWLAQGSRSGKIQLWEASTGQALRALEGHTASVSALAFSGAHRQLASADLTGEVRLWELATGQGRVLGRHAGAVQRLTFSPDGSLLASGSVDATVRRWDLRQGGFQELRGHEDAVGPLRFSPDGRQLVSGGMDHTLRLWDLAHGQSLRVDVSGNGVLELLPAPGGQLISASLKDSMVRRWEGGTGKALPPLRGHQGDITGLALSPDGRRLASASADRTVRLWELESGESRVLRGHAARVTGVGFLNDQTVVSLSEDGTVRLWPDELPMSPKALRAWLEQAAAPPP</sequence>
<evidence type="ECO:0000256" key="3">
    <source>
        <dbReference type="PROSITE-ProRule" id="PRU00221"/>
    </source>
</evidence>
<dbReference type="Pfam" id="PF00069">
    <property type="entry name" value="Pkinase"/>
    <property type="match status" value="1"/>
</dbReference>
<name>A0A1H8B2D8_STIAU</name>
<evidence type="ECO:0000256" key="1">
    <source>
        <dbReference type="ARBA" id="ARBA00022574"/>
    </source>
</evidence>
<feature type="region of interest" description="Disordered" evidence="5">
    <location>
        <begin position="223"/>
        <end position="263"/>
    </location>
</feature>
<dbReference type="InterPro" id="IPR019775">
    <property type="entry name" value="WD40_repeat_CS"/>
</dbReference>
<dbReference type="CDD" id="cd00200">
    <property type="entry name" value="WD40"/>
    <property type="match status" value="2"/>
</dbReference>
<protein>
    <submittedName>
        <fullName evidence="7">WD40 repeat</fullName>
    </submittedName>
</protein>
<evidence type="ECO:0000256" key="2">
    <source>
        <dbReference type="ARBA" id="ARBA00022737"/>
    </source>
</evidence>
<dbReference type="Gene3D" id="1.10.510.10">
    <property type="entry name" value="Transferase(Phosphotransferase) domain 1"/>
    <property type="match status" value="1"/>
</dbReference>
<dbReference type="PROSITE" id="PS50011">
    <property type="entry name" value="PROTEIN_KINASE_DOM"/>
    <property type="match status" value="1"/>
</dbReference>
<feature type="repeat" description="WD" evidence="3">
    <location>
        <begin position="483"/>
        <end position="524"/>
    </location>
</feature>
<keyword evidence="2" id="KW-0677">Repeat</keyword>
<dbReference type="PANTHER" id="PTHR19848:SF8">
    <property type="entry name" value="F-BOX AND WD REPEAT DOMAIN CONTAINING 7"/>
    <property type="match status" value="1"/>
</dbReference>
<evidence type="ECO:0000313" key="8">
    <source>
        <dbReference type="Proteomes" id="UP000182719"/>
    </source>
</evidence>
<dbReference type="InterPro" id="IPR020472">
    <property type="entry name" value="WD40_PAC1"/>
</dbReference>
<evidence type="ECO:0000256" key="5">
    <source>
        <dbReference type="SAM" id="MobiDB-lite"/>
    </source>
</evidence>
<feature type="repeat" description="WD" evidence="3">
    <location>
        <begin position="1064"/>
        <end position="1105"/>
    </location>
</feature>
<feature type="repeat" description="WD" evidence="3">
    <location>
        <begin position="524"/>
        <end position="565"/>
    </location>
</feature>
<gene>
    <name evidence="7" type="ORF">SAMN05444354_122132</name>
</gene>